<evidence type="ECO:0000259" key="2">
    <source>
        <dbReference type="PROSITE" id="PS50191"/>
    </source>
</evidence>
<dbReference type="PANTHER" id="PTHR46277:SF3">
    <property type="entry name" value="BINDING PROTEIN, PUTATIVE-RELATED"/>
    <property type="match status" value="1"/>
</dbReference>
<keyword evidence="4" id="KW-1185">Reference proteome</keyword>
<keyword evidence="1" id="KW-1133">Transmembrane helix</keyword>
<dbReference type="Gene3D" id="3.40.525.10">
    <property type="entry name" value="CRAL-TRIO lipid binding domain"/>
    <property type="match status" value="1"/>
</dbReference>
<comment type="caution">
    <text evidence="3">The sequence shown here is derived from an EMBL/GenBank/DDBJ whole genome shotgun (WGS) entry which is preliminary data.</text>
</comment>
<proteinExistence type="predicted"/>
<dbReference type="PROSITE" id="PS50191">
    <property type="entry name" value="CRAL_TRIO"/>
    <property type="match status" value="1"/>
</dbReference>
<dbReference type="InterPro" id="IPR036273">
    <property type="entry name" value="CRAL/TRIO_N_dom_sf"/>
</dbReference>
<keyword evidence="1" id="KW-0472">Membrane</keyword>
<dbReference type="SUPFAM" id="SSF46938">
    <property type="entry name" value="CRAL/TRIO N-terminal domain"/>
    <property type="match status" value="1"/>
</dbReference>
<dbReference type="EMBL" id="CAXAMM010033692">
    <property type="protein sequence ID" value="CAK9071757.1"/>
    <property type="molecule type" value="Genomic_DNA"/>
</dbReference>
<organism evidence="3 4">
    <name type="scientific">Durusdinium trenchii</name>
    <dbReference type="NCBI Taxonomy" id="1381693"/>
    <lineage>
        <taxon>Eukaryota</taxon>
        <taxon>Sar</taxon>
        <taxon>Alveolata</taxon>
        <taxon>Dinophyceae</taxon>
        <taxon>Suessiales</taxon>
        <taxon>Symbiodiniaceae</taxon>
        <taxon>Durusdinium</taxon>
    </lineage>
</organism>
<sequence length="514" mass="57792">MMEIQSFDGVGLLRELLPILLAALAALVAAKLFVAPRKADQAHRAPRQAIQTDLKLAGPDVPTLTFFGDQLKRFEDEVRRIYAVNHDKPPFGRGMKNLNGPVPPCDVKESIRQMRAACADLQEPVTGGWRLHEPLDDIFYTRFLTAVDFHQARALQLIRNYVKFRREMRGGTPPDYSWLKAGLGIVPFEDVMGRPIIVARAKYFDSQISAETFRSFYRGMVDSIIAHLLMKRRPQLSDTNPFEQYVLVLDVLGATRRNFSMTAIQVMIHESNNYYPDRVAQIFVLGVNLAVRSLWSLVSPMVMPRTRKKTELIKEADVPNLMRQLVGHEKLPEEYGGSAPRLPSPAQAKTLSDMAGPIPADIWEKLGAVRMLEEKTAMASKICVAWDMPPYGFRQMSSFKLWLHSRGESTAITRTITDCADFLTDLQQSADLKKLNLDLPKRDEGYSPSGWLSTCCSIRPLTDEEWKARQATRQPEVFARSLGKILAESQGAASRAVLDFVSGSGPYGIPRRLD</sequence>
<gene>
    <name evidence="3" type="ORF">SCF082_LOCUS35432</name>
</gene>
<dbReference type="Pfam" id="PF00650">
    <property type="entry name" value="CRAL_TRIO"/>
    <property type="match status" value="1"/>
</dbReference>
<dbReference type="InterPro" id="IPR001251">
    <property type="entry name" value="CRAL-TRIO_dom"/>
</dbReference>
<accession>A0ABP0P6T7</accession>
<reference evidence="3 4" key="1">
    <citation type="submission" date="2024-02" db="EMBL/GenBank/DDBJ databases">
        <authorList>
            <person name="Chen Y."/>
            <person name="Shah S."/>
            <person name="Dougan E. K."/>
            <person name="Thang M."/>
            <person name="Chan C."/>
        </authorList>
    </citation>
    <scope>NUCLEOTIDE SEQUENCE [LARGE SCALE GENOMIC DNA]</scope>
</reference>
<dbReference type="PRINTS" id="PR00180">
    <property type="entry name" value="CRETINALDHBP"/>
</dbReference>
<feature type="transmembrane region" description="Helical" evidence="1">
    <location>
        <begin position="16"/>
        <end position="34"/>
    </location>
</feature>
<dbReference type="PANTHER" id="PTHR46277">
    <property type="entry name" value="OS03G0850700 PROTEIN"/>
    <property type="match status" value="1"/>
</dbReference>
<dbReference type="CDD" id="cd00170">
    <property type="entry name" value="SEC14"/>
    <property type="match status" value="1"/>
</dbReference>
<dbReference type="SUPFAM" id="SSF52087">
    <property type="entry name" value="CRAL/TRIO domain"/>
    <property type="match status" value="1"/>
</dbReference>
<evidence type="ECO:0000313" key="3">
    <source>
        <dbReference type="EMBL" id="CAK9071757.1"/>
    </source>
</evidence>
<dbReference type="Proteomes" id="UP001642464">
    <property type="component" value="Unassembled WGS sequence"/>
</dbReference>
<protein>
    <submittedName>
        <fullName evidence="3">Clavesin-1 (Retinaldehyde-binding protein 1-like 1)</fullName>
    </submittedName>
</protein>
<keyword evidence="1" id="KW-0812">Transmembrane</keyword>
<evidence type="ECO:0000256" key="1">
    <source>
        <dbReference type="SAM" id="Phobius"/>
    </source>
</evidence>
<dbReference type="InterPro" id="IPR036865">
    <property type="entry name" value="CRAL-TRIO_dom_sf"/>
</dbReference>
<name>A0ABP0P6T7_9DINO</name>
<feature type="domain" description="CRAL-TRIO" evidence="2">
    <location>
        <begin position="173"/>
        <end position="343"/>
    </location>
</feature>
<evidence type="ECO:0000313" key="4">
    <source>
        <dbReference type="Proteomes" id="UP001642464"/>
    </source>
</evidence>
<dbReference type="SMART" id="SM00516">
    <property type="entry name" value="SEC14"/>
    <property type="match status" value="1"/>
</dbReference>